<organism evidence="2">
    <name type="scientific">Anopheles sinensis</name>
    <name type="common">Mosquito</name>
    <dbReference type="NCBI Taxonomy" id="74873"/>
    <lineage>
        <taxon>Eukaryota</taxon>
        <taxon>Metazoa</taxon>
        <taxon>Ecdysozoa</taxon>
        <taxon>Arthropoda</taxon>
        <taxon>Hexapoda</taxon>
        <taxon>Insecta</taxon>
        <taxon>Pterygota</taxon>
        <taxon>Neoptera</taxon>
        <taxon>Endopterygota</taxon>
        <taxon>Diptera</taxon>
        <taxon>Nematocera</taxon>
        <taxon>Culicoidea</taxon>
        <taxon>Culicidae</taxon>
        <taxon>Anophelinae</taxon>
        <taxon>Anopheles</taxon>
    </lineage>
</organism>
<evidence type="ECO:0000256" key="1">
    <source>
        <dbReference type="SAM" id="Coils"/>
    </source>
</evidence>
<dbReference type="STRING" id="74873.A0A084WEB0"/>
<dbReference type="OrthoDB" id="6343844at2759"/>
<dbReference type="EnsemblMetazoa" id="ASIC016866-RA">
    <property type="protein sequence ID" value="ASIC016866-PA"/>
    <property type="gene ID" value="ASIC016866"/>
</dbReference>
<reference evidence="2 4" key="1">
    <citation type="journal article" date="2014" name="BMC Genomics">
        <title>Genome sequence of Anopheles sinensis provides insight into genetics basis of mosquito competence for malaria parasites.</title>
        <authorList>
            <person name="Zhou D."/>
            <person name="Zhang D."/>
            <person name="Ding G."/>
            <person name="Shi L."/>
            <person name="Hou Q."/>
            <person name="Ye Y."/>
            <person name="Xu Y."/>
            <person name="Zhou H."/>
            <person name="Xiong C."/>
            <person name="Li S."/>
            <person name="Yu J."/>
            <person name="Hong S."/>
            <person name="Yu X."/>
            <person name="Zou P."/>
            <person name="Chen C."/>
            <person name="Chang X."/>
            <person name="Wang W."/>
            <person name="Lv Y."/>
            <person name="Sun Y."/>
            <person name="Ma L."/>
            <person name="Shen B."/>
            <person name="Zhu C."/>
        </authorList>
    </citation>
    <scope>NUCLEOTIDE SEQUENCE [LARGE SCALE GENOMIC DNA]</scope>
</reference>
<protein>
    <submittedName>
        <fullName evidence="2">AGAP005859-PA-like protein</fullName>
    </submittedName>
</protein>
<dbReference type="EMBL" id="KE525341">
    <property type="protein sequence ID" value="KFB48554.1"/>
    <property type="molecule type" value="Genomic_DNA"/>
</dbReference>
<dbReference type="VEuPathDB" id="VectorBase:ASIC016866"/>
<dbReference type="Proteomes" id="UP000030765">
    <property type="component" value="Unassembled WGS sequence"/>
</dbReference>
<gene>
    <name evidence="2" type="ORF">ZHAS_00016866</name>
</gene>
<name>A0A084WEB0_ANOSI</name>
<proteinExistence type="predicted"/>
<evidence type="ECO:0000313" key="4">
    <source>
        <dbReference type="Proteomes" id="UP000030765"/>
    </source>
</evidence>
<dbReference type="OMA" id="KCRANIL"/>
<reference evidence="3" key="2">
    <citation type="submission" date="2020-05" db="UniProtKB">
        <authorList>
            <consortium name="EnsemblMetazoa"/>
        </authorList>
    </citation>
    <scope>IDENTIFICATION</scope>
</reference>
<sequence length="141" mass="16239">MENLLHEYAQRIKDLEATNVALRDKLLEQEKLRKVYIDDLNTMKSTLGNLQDLLMKCRADILSQEMIMTADESKSEHGNSGHGATLQVVTLQAQLEVCKNDLIDQRAAHQELLIEKNRITSEMQMLLHKNHQLSMNQEQAR</sequence>
<evidence type="ECO:0000313" key="3">
    <source>
        <dbReference type="EnsemblMetazoa" id="ASIC016866-PA"/>
    </source>
</evidence>
<accession>A0A084WEB0</accession>
<evidence type="ECO:0000313" key="2">
    <source>
        <dbReference type="EMBL" id="KFB48554.1"/>
    </source>
</evidence>
<keyword evidence="1" id="KW-0175">Coiled coil</keyword>
<dbReference type="VEuPathDB" id="VectorBase:ASIS023157"/>
<dbReference type="AlphaFoldDB" id="A0A084WEB0"/>
<keyword evidence="4" id="KW-1185">Reference proteome</keyword>
<feature type="coiled-coil region" evidence="1">
    <location>
        <begin position="5"/>
        <end position="32"/>
    </location>
</feature>
<dbReference type="EMBL" id="ATLV01023198">
    <property type="status" value="NOT_ANNOTATED_CDS"/>
    <property type="molecule type" value="Genomic_DNA"/>
</dbReference>